<evidence type="ECO:0000313" key="2">
    <source>
        <dbReference type="EMBL" id="AEF38739.1"/>
    </source>
</evidence>
<gene>
    <name evidence="2" type="ordered locus">AS9A_0280</name>
</gene>
<keyword evidence="1" id="KW-0812">Transmembrane</keyword>
<evidence type="ECO:0000256" key="1">
    <source>
        <dbReference type="SAM" id="Phobius"/>
    </source>
</evidence>
<dbReference type="RefSeq" id="WP_013805091.1">
    <property type="nucleotide sequence ID" value="NC_015564.1"/>
</dbReference>
<keyword evidence="1" id="KW-0472">Membrane</keyword>
<sequence length="268" mass="27250">MSAVACGLLGAALLAAPSPQRRRRVRKVLGRCASAGRYRMPAWALATLLAVGAVIVSGVILGLAGPAPVFALFAVCGVAVKRTQRGMAERAHRADIGRTADALDAVIAELRVGAHPATACATAADQSQGTARIVFARAAARARLGAEVSAGFSDSQFASPTAQIGAAWRISETHGVRLAELLAAVKSDLKERNAFESQLHAGLSGARATATILAMLPVAGIGLGEMMGAAPLWTLLSTTIGGALLAAGTLLAVSGLLWSDRILAGARC</sequence>
<dbReference type="eggNOG" id="COG4965">
    <property type="taxonomic scope" value="Bacteria"/>
</dbReference>
<dbReference type="EMBL" id="CP002786">
    <property type="protein sequence ID" value="AEF38739.1"/>
    <property type="molecule type" value="Genomic_DNA"/>
</dbReference>
<dbReference type="PANTHER" id="PTHR35007:SF4">
    <property type="entry name" value="CONSERVED TRANSMEMBRANE PROTEIN-RELATED"/>
    <property type="match status" value="1"/>
</dbReference>
<feature type="transmembrane region" description="Helical" evidence="1">
    <location>
        <begin position="47"/>
        <end position="80"/>
    </location>
</feature>
<organism evidence="2 3">
    <name type="scientific">Hoyosella subflava (strain DSM 45089 / JCM 17490 / NBRC 109087 / DQS3-9A1)</name>
    <name type="common">Amycolicicoccus subflavus</name>
    <dbReference type="NCBI Taxonomy" id="443218"/>
    <lineage>
        <taxon>Bacteria</taxon>
        <taxon>Bacillati</taxon>
        <taxon>Actinomycetota</taxon>
        <taxon>Actinomycetes</taxon>
        <taxon>Mycobacteriales</taxon>
        <taxon>Hoyosellaceae</taxon>
        <taxon>Hoyosella</taxon>
    </lineage>
</organism>
<feature type="transmembrane region" description="Helical" evidence="1">
    <location>
        <begin position="239"/>
        <end position="258"/>
    </location>
</feature>
<keyword evidence="3" id="KW-1185">Reference proteome</keyword>
<dbReference type="Proteomes" id="UP000009235">
    <property type="component" value="Chromosome"/>
</dbReference>
<dbReference type="AlphaFoldDB" id="F6EG37"/>
<dbReference type="STRING" id="443218.AS9A_0280"/>
<name>F6EG37_HOYSD</name>
<proteinExistence type="predicted"/>
<protein>
    <submittedName>
        <fullName evidence="2">Type II secretion system protein</fullName>
    </submittedName>
</protein>
<dbReference type="PANTHER" id="PTHR35007">
    <property type="entry name" value="INTEGRAL MEMBRANE PROTEIN-RELATED"/>
    <property type="match status" value="1"/>
</dbReference>
<dbReference type="KEGG" id="asd:AS9A_0280"/>
<accession>F6EG37</accession>
<reference evidence="2 3" key="1">
    <citation type="journal article" date="2011" name="J. Bacteriol.">
        <title>Complete genome sequence of Amycolicicoccus subflavus DQS3-9A1T, an actinomycete isolated from crude oil-polluted soil.</title>
        <authorList>
            <person name="Cai M."/>
            <person name="Chen W.M."/>
            <person name="Nie Y."/>
            <person name="Chi C.Q."/>
            <person name="Wang Y.N."/>
            <person name="Tang Y.Q."/>
            <person name="Li G.Y."/>
            <person name="Wu X.L."/>
        </authorList>
    </citation>
    <scope>NUCLEOTIDE SEQUENCE [LARGE SCALE GENOMIC DNA]</scope>
    <source>
        <strain evidence="3">DSM 45089 / DQS3-9A1</strain>
    </source>
</reference>
<dbReference type="OrthoDB" id="3712305at2"/>
<dbReference type="HOGENOM" id="CLU_065779_1_0_11"/>
<evidence type="ECO:0000313" key="3">
    <source>
        <dbReference type="Proteomes" id="UP000009235"/>
    </source>
</evidence>
<keyword evidence="1" id="KW-1133">Transmembrane helix</keyword>